<evidence type="ECO:0000256" key="1">
    <source>
        <dbReference type="SAM" id="MobiDB-lite"/>
    </source>
</evidence>
<reference evidence="3 4" key="1">
    <citation type="journal article" date="2016" name="Mol. Biol. Evol.">
        <title>Comparative Genomics of Early-Diverging Mushroom-Forming Fungi Provides Insights into the Origins of Lignocellulose Decay Capabilities.</title>
        <authorList>
            <person name="Nagy L.G."/>
            <person name="Riley R."/>
            <person name="Tritt A."/>
            <person name="Adam C."/>
            <person name="Daum C."/>
            <person name="Floudas D."/>
            <person name="Sun H."/>
            <person name="Yadav J.S."/>
            <person name="Pangilinan J."/>
            <person name="Larsson K.H."/>
            <person name="Matsuura K."/>
            <person name="Barry K."/>
            <person name="Labutti K."/>
            <person name="Kuo R."/>
            <person name="Ohm R.A."/>
            <person name="Bhattacharya S.S."/>
            <person name="Shirouzu T."/>
            <person name="Yoshinaga Y."/>
            <person name="Martin F.M."/>
            <person name="Grigoriev I.V."/>
            <person name="Hibbett D.S."/>
        </authorList>
    </citation>
    <scope>NUCLEOTIDE SEQUENCE [LARGE SCALE GENOMIC DNA]</scope>
    <source>
        <strain evidence="3 4">TUFC12733</strain>
    </source>
</reference>
<gene>
    <name evidence="3" type="ORF">CALVIDRAFT_567152</name>
</gene>
<dbReference type="Pfam" id="PF25459">
    <property type="entry name" value="AIM3_BBC1_C"/>
    <property type="match status" value="1"/>
</dbReference>
<evidence type="ECO:0000313" key="3">
    <source>
        <dbReference type="EMBL" id="KZO92665.1"/>
    </source>
</evidence>
<feature type="compositionally biased region" description="Low complexity" evidence="1">
    <location>
        <begin position="975"/>
        <end position="1008"/>
    </location>
</feature>
<feature type="compositionally biased region" description="Pro residues" evidence="1">
    <location>
        <begin position="856"/>
        <end position="866"/>
    </location>
</feature>
<keyword evidence="4" id="KW-1185">Reference proteome</keyword>
<dbReference type="OrthoDB" id="207120at2759"/>
<feature type="compositionally biased region" description="Polar residues" evidence="1">
    <location>
        <begin position="1331"/>
        <end position="1345"/>
    </location>
</feature>
<accession>A0A167IHZ8</accession>
<feature type="compositionally biased region" description="Polar residues" evidence="1">
    <location>
        <begin position="1187"/>
        <end position="1198"/>
    </location>
</feature>
<feature type="compositionally biased region" description="Basic and acidic residues" evidence="1">
    <location>
        <begin position="157"/>
        <end position="167"/>
    </location>
</feature>
<feature type="compositionally biased region" description="Pro residues" evidence="1">
    <location>
        <begin position="1039"/>
        <end position="1050"/>
    </location>
</feature>
<feature type="compositionally biased region" description="Basic and acidic residues" evidence="1">
    <location>
        <begin position="716"/>
        <end position="731"/>
    </location>
</feature>
<feature type="compositionally biased region" description="Acidic residues" evidence="1">
    <location>
        <begin position="202"/>
        <end position="216"/>
    </location>
</feature>
<feature type="domain" description="BBC1/AIM3 cysteine proteinase-fold" evidence="2">
    <location>
        <begin position="1395"/>
        <end position="1560"/>
    </location>
</feature>
<feature type="compositionally biased region" description="Acidic residues" evidence="1">
    <location>
        <begin position="869"/>
        <end position="891"/>
    </location>
</feature>
<feature type="compositionally biased region" description="Low complexity" evidence="1">
    <location>
        <begin position="478"/>
        <end position="490"/>
    </location>
</feature>
<feature type="region of interest" description="Disordered" evidence="1">
    <location>
        <begin position="1104"/>
        <end position="1345"/>
    </location>
</feature>
<feature type="compositionally biased region" description="Basic and acidic residues" evidence="1">
    <location>
        <begin position="540"/>
        <end position="552"/>
    </location>
</feature>
<protein>
    <recommendedName>
        <fullName evidence="2">BBC1/AIM3 cysteine proteinase-fold domain-containing protein</fullName>
    </recommendedName>
</protein>
<feature type="compositionally biased region" description="Basic and acidic residues" evidence="1">
    <location>
        <begin position="254"/>
        <end position="277"/>
    </location>
</feature>
<sequence>MSDTPETPPKPKIGSLRDRIAAFESKPAAAPAPAPAPRLARQWKPKPVDPPAHPSTAGDTSPTATERKTSGFHSGMSASDARDSIQRTGGSLKERMAALQGAGAFGPAGGAASPPPVAAKPREWKRPIVSTPATEEHTEGPAADVTVKPPARSPTVHSDEAKTEAVEHSPSTPIGHDETSKSPIEQSASPPAVSAETHEVAGDAEGEAPEKTEEELEHERRAAIAARMARLGGARVGMAPMFGGPKPKLAPKPVVHEHAPEAEMEEKTTEEPKHERIAVLPVLPKIASPPVSEAEMASKSASIEAEGPKDLEAAHARDHAEPTPESKAETQSSHTSADVPVVSPGAEVVQDSPVVPHDAASPAGVDENTEHAAASAHDTPSAPPKQHITMPMPAAPRRTGPPRRNRAPPPPPPEEEEKLLDSDQVAVKEAEGVKEDLLAAKEVEGPQLGPTETEPAVEGESHEEAPVEEAEEPKDVSPPQADAPVQAPAVGTDIKEDINGAAGVEVHDVGPTQAAQPLIDNDIKEDLHEPTAPEEAAEQQGKDDKPVTKEPTENQAVATHHEPSAEEPTTTAGPIVDELRKDVASESGAPVAPEIPDTAVAPGGFSLHGVTSDEPGSVDNAPTAVSTDETKPAEEDEDEEAARRHRVAERMQKLGGVSFGMPVSSFPAKKGSTSSIERKTPVVSPVSDASTTILPTITQTVHAEPEQLTEEEEELAHDAEIEDGKLGHEEISSGGQTLGIPHEPTPYQTAEYREEELAHDEEIEASQVEEPIPVTTLPTRSLPPPPPPRDSEALVNDESEDEEFEDAESAADRSVDVGEEEEMEKEVVNHHEEEVEGNNVGLKPAVSSLSDRPGRSLPPPPPPPPADILGEEDEAEEETEETPTEEPEDAYEVAVTHANHDAPSLPAGVSQTIVQKPLTDEQTVEDEPGQPAVVLVNTQAMVYDDDEPDPIDPTFYSPPSRQASSGSLPKVSLQASGGTSPSAATGPSAASGTGSAEFAPAPAAIEAPEPAEEDEEQGRRQTIAARMAKLGGLRFGVPPSLPPKRTAPPAPREEETTDPEAEGALEHDPTEPKIEVEASTSPSEETEYARRQAILARLVAGGGRGFSMAPQLAPPAPMPVFNRSVTEDNIAETAGSTEAPVENKDATADADEGGEAPPPPPRFERAVPPPVRQPTADAVPRIPPSAPSRQLPSVQPASSAPAIQVETVDGEDEFEDAQEEEEEGQEEEEEEPAPPPLARSTRTALPPLPSSDVPPPLPPGRRSSSSIPDARPPVPHAAPPPPPARDASLPQRGSSGHSGFVSIDSSYGIGGGSIRSPITNRDVSRERAISPSKSFASPTETSLSQWELPEIPSASLGLGEHTVTTLSSWSEDDSMYAAAAEPPAPPPPPKVSTLPDLDTDQLMILWGSVGTRVLQAALQLQEQSKRAVIGDGSGDGLVLAALDMVPSAMKPLTPHAYGHLIFAMSGQSLQRRTSDIMEGDVAVITDAEFKGRRGLVPYHQHVGSASDPLVGIVHEFEPKNSKIRVLTASQHPNHYPTIESVSYRLEDLKQGTFKVYRIAQA</sequence>
<feature type="compositionally biased region" description="Pro residues" evidence="1">
    <location>
        <begin position="1156"/>
        <end position="1172"/>
    </location>
</feature>
<dbReference type="Proteomes" id="UP000076738">
    <property type="component" value="Unassembled WGS sequence"/>
</dbReference>
<evidence type="ECO:0000259" key="2">
    <source>
        <dbReference type="Pfam" id="PF25459"/>
    </source>
</evidence>
<feature type="compositionally biased region" description="Basic and acidic residues" evidence="1">
    <location>
        <begin position="306"/>
        <end position="328"/>
    </location>
</feature>
<feature type="compositionally biased region" description="Acidic residues" evidence="1">
    <location>
        <begin position="795"/>
        <end position="809"/>
    </location>
</feature>
<feature type="compositionally biased region" description="Pro residues" evidence="1">
    <location>
        <begin position="1"/>
        <end position="11"/>
    </location>
</feature>
<feature type="region of interest" description="Disordered" evidence="1">
    <location>
        <begin position="1"/>
        <end position="224"/>
    </location>
</feature>
<feature type="compositionally biased region" description="Polar residues" evidence="1">
    <location>
        <begin position="957"/>
        <end position="967"/>
    </location>
</feature>
<feature type="compositionally biased region" description="Polar residues" evidence="1">
    <location>
        <begin position="687"/>
        <end position="701"/>
    </location>
</feature>
<name>A0A167IHZ8_CALVF</name>
<feature type="compositionally biased region" description="Basic and acidic residues" evidence="1">
    <location>
        <begin position="426"/>
        <end position="444"/>
    </location>
</feature>
<dbReference type="STRING" id="1330018.A0A167IHZ8"/>
<feature type="compositionally biased region" description="Low complexity" evidence="1">
    <location>
        <begin position="1260"/>
        <end position="1269"/>
    </location>
</feature>
<dbReference type="InterPro" id="IPR057402">
    <property type="entry name" value="AIM3_BBC1_C"/>
</dbReference>
<feature type="compositionally biased region" description="Pro residues" evidence="1">
    <location>
        <begin position="1246"/>
        <end position="1259"/>
    </location>
</feature>
<feature type="compositionally biased region" description="Acidic residues" evidence="1">
    <location>
        <begin position="1208"/>
        <end position="1232"/>
    </location>
</feature>
<proteinExistence type="predicted"/>
<evidence type="ECO:0000313" key="4">
    <source>
        <dbReference type="Proteomes" id="UP000076738"/>
    </source>
</evidence>
<feature type="region of interest" description="Disordered" evidence="1">
    <location>
        <begin position="242"/>
        <end position="1089"/>
    </location>
</feature>
<feature type="compositionally biased region" description="Basic and acidic residues" evidence="1">
    <location>
        <begin position="521"/>
        <end position="531"/>
    </location>
</feature>
<feature type="compositionally biased region" description="Basic and acidic residues" evidence="1">
    <location>
        <begin position="1064"/>
        <end position="1076"/>
    </location>
</feature>
<organism evidence="3 4">
    <name type="scientific">Calocera viscosa (strain TUFC12733)</name>
    <dbReference type="NCBI Taxonomy" id="1330018"/>
    <lineage>
        <taxon>Eukaryota</taxon>
        <taxon>Fungi</taxon>
        <taxon>Dikarya</taxon>
        <taxon>Basidiomycota</taxon>
        <taxon>Agaricomycotina</taxon>
        <taxon>Dacrymycetes</taxon>
        <taxon>Dacrymycetales</taxon>
        <taxon>Dacrymycetaceae</taxon>
        <taxon>Calocera</taxon>
    </lineage>
</organism>
<feature type="compositionally biased region" description="Pro residues" evidence="1">
    <location>
        <begin position="1270"/>
        <end position="1284"/>
    </location>
</feature>
<dbReference type="EMBL" id="KV417308">
    <property type="protein sequence ID" value="KZO92665.1"/>
    <property type="molecule type" value="Genomic_DNA"/>
</dbReference>